<sequence>MYRKKVFELSNTSLLKSILCNKVFILLIALLIGFLLILFLSVRSIPNDQKTGENTNSIIGKLQSDLNEKNKELIEMSKKMIQFENQLNSLQKKLKRYRDSQSNKTPSIDDPFSDFYDLNLYHYQNPYFYHTEEDTRFIKYERYEDRPKISKTIVSDNEILYHLDFESFYLDTPNFLDQESYDMFCDERDKPSMAPGDCEKFVSSMTTPYFTTGNETFVKNFSFDKLPECLETTTMNSFQKPTSQNVKHFEKLALITPARSNYFQHWIDHALSPLMQARPFIKDKGYTILALRPADKNVDAFWNLVKKDFNVEIEFYQKNVRYDVDEFLMACSATIWNPQLIYESKIFLLKNILETDSDHQIRDYIPENVIYLPRVNNSNKREVLNSKEIENYLQMRFGDKFKIFYHQDFFDLKNLVDFFGSAKIIIGGHGGALYNLIFTLSHPIIIEFQTQIEIGSRPIFWWISHSTGSPYWRIYGEPIGINMNVPLYKLEQVLNQALNEDVHLLFNF</sequence>
<evidence type="ECO:0000313" key="5">
    <source>
        <dbReference type="Proteomes" id="UP001149090"/>
    </source>
</evidence>
<protein>
    <recommendedName>
        <fullName evidence="3">Glycosyltransferase 61 catalytic domain-containing protein</fullName>
    </recommendedName>
</protein>
<feature type="domain" description="Glycosyltransferase 61 catalytic" evidence="3">
    <location>
        <begin position="263"/>
        <end position="439"/>
    </location>
</feature>
<organism evidence="4 5">
    <name type="scientific">Anaeramoeba ignava</name>
    <name type="common">Anaerobic marine amoeba</name>
    <dbReference type="NCBI Taxonomy" id="1746090"/>
    <lineage>
        <taxon>Eukaryota</taxon>
        <taxon>Metamonada</taxon>
        <taxon>Anaeramoebidae</taxon>
        <taxon>Anaeramoeba</taxon>
    </lineage>
</organism>
<keyword evidence="5" id="KW-1185">Reference proteome</keyword>
<keyword evidence="2" id="KW-0812">Transmembrane</keyword>
<feature type="transmembrane region" description="Helical" evidence="2">
    <location>
        <begin position="23"/>
        <end position="42"/>
    </location>
</feature>
<name>A0A9Q0LNB1_ANAIG</name>
<dbReference type="Pfam" id="PF04577">
    <property type="entry name" value="Glyco_transf_61"/>
    <property type="match status" value="1"/>
</dbReference>
<dbReference type="GO" id="GO:0016757">
    <property type="term" value="F:glycosyltransferase activity"/>
    <property type="evidence" value="ECO:0007669"/>
    <property type="project" value="InterPro"/>
</dbReference>
<accession>A0A9Q0LNB1</accession>
<dbReference type="AlphaFoldDB" id="A0A9Q0LNB1"/>
<gene>
    <name evidence="4" type="ORF">M0811_07968</name>
</gene>
<dbReference type="Proteomes" id="UP001149090">
    <property type="component" value="Unassembled WGS sequence"/>
</dbReference>
<evidence type="ECO:0000256" key="1">
    <source>
        <dbReference type="SAM" id="Coils"/>
    </source>
</evidence>
<proteinExistence type="predicted"/>
<dbReference type="EMBL" id="JAPDFW010000068">
    <property type="protein sequence ID" value="KAJ5074925.1"/>
    <property type="molecule type" value="Genomic_DNA"/>
</dbReference>
<keyword evidence="1" id="KW-0175">Coiled coil</keyword>
<keyword evidence="2" id="KW-0472">Membrane</keyword>
<reference evidence="4" key="1">
    <citation type="submission" date="2022-10" db="EMBL/GenBank/DDBJ databases">
        <title>Novel sulphate-reducing endosymbionts in the free-living metamonad Anaeramoeba.</title>
        <authorList>
            <person name="Jerlstrom-Hultqvist J."/>
            <person name="Cepicka I."/>
            <person name="Gallot-Lavallee L."/>
            <person name="Salas-Leiva D."/>
            <person name="Curtis B.A."/>
            <person name="Zahonova K."/>
            <person name="Pipaliya S."/>
            <person name="Dacks J."/>
            <person name="Roger A.J."/>
        </authorList>
    </citation>
    <scope>NUCLEOTIDE SEQUENCE</scope>
    <source>
        <strain evidence="4">BMAN</strain>
    </source>
</reference>
<dbReference type="InterPro" id="IPR049625">
    <property type="entry name" value="Glyco_transf_61_cat"/>
</dbReference>
<evidence type="ECO:0000313" key="4">
    <source>
        <dbReference type="EMBL" id="KAJ5074925.1"/>
    </source>
</evidence>
<keyword evidence="2" id="KW-1133">Transmembrane helix</keyword>
<feature type="coiled-coil region" evidence="1">
    <location>
        <begin position="59"/>
        <end position="100"/>
    </location>
</feature>
<evidence type="ECO:0000259" key="3">
    <source>
        <dbReference type="Pfam" id="PF04577"/>
    </source>
</evidence>
<evidence type="ECO:0000256" key="2">
    <source>
        <dbReference type="SAM" id="Phobius"/>
    </source>
</evidence>
<comment type="caution">
    <text evidence="4">The sequence shown here is derived from an EMBL/GenBank/DDBJ whole genome shotgun (WGS) entry which is preliminary data.</text>
</comment>
<dbReference type="OrthoDB" id="529273at2759"/>